<feature type="compositionally biased region" description="Basic residues" evidence="1">
    <location>
        <begin position="24"/>
        <end position="36"/>
    </location>
</feature>
<name>A0A7R8D601_LEPSM</name>
<dbReference type="SUPFAM" id="SSF57716">
    <property type="entry name" value="Glucocorticoid receptor-like (DNA-binding domain)"/>
    <property type="match status" value="1"/>
</dbReference>
<dbReference type="AlphaFoldDB" id="A0A7R8D601"/>
<organism evidence="2 3">
    <name type="scientific">Lepeophtheirus salmonis</name>
    <name type="common">Salmon louse</name>
    <name type="synonym">Caligus salmonis</name>
    <dbReference type="NCBI Taxonomy" id="72036"/>
    <lineage>
        <taxon>Eukaryota</taxon>
        <taxon>Metazoa</taxon>
        <taxon>Ecdysozoa</taxon>
        <taxon>Arthropoda</taxon>
        <taxon>Crustacea</taxon>
        <taxon>Multicrustacea</taxon>
        <taxon>Hexanauplia</taxon>
        <taxon>Copepoda</taxon>
        <taxon>Siphonostomatoida</taxon>
        <taxon>Caligidae</taxon>
        <taxon>Lepeophtheirus</taxon>
    </lineage>
</organism>
<keyword evidence="3" id="KW-1185">Reference proteome</keyword>
<gene>
    <name evidence="2" type="ORF">LSAA_15182</name>
</gene>
<dbReference type="Proteomes" id="UP000675881">
    <property type="component" value="Chromosome 9"/>
</dbReference>
<dbReference type="OrthoDB" id="6375579at2759"/>
<evidence type="ECO:0000313" key="3">
    <source>
        <dbReference type="Proteomes" id="UP000675881"/>
    </source>
</evidence>
<protein>
    <submittedName>
        <fullName evidence="2">(salmon louse) hypothetical protein</fullName>
    </submittedName>
</protein>
<proteinExistence type="predicted"/>
<evidence type="ECO:0000313" key="2">
    <source>
        <dbReference type="EMBL" id="CAF3040526.1"/>
    </source>
</evidence>
<dbReference type="EMBL" id="HG994588">
    <property type="protein sequence ID" value="CAF3040526.1"/>
    <property type="molecule type" value="Genomic_DNA"/>
</dbReference>
<accession>A0A7R8D601</accession>
<evidence type="ECO:0000256" key="1">
    <source>
        <dbReference type="SAM" id="MobiDB-lite"/>
    </source>
</evidence>
<reference evidence="2" key="1">
    <citation type="submission" date="2021-02" db="EMBL/GenBank/DDBJ databases">
        <authorList>
            <person name="Bekaert M."/>
        </authorList>
    </citation>
    <scope>NUCLEOTIDE SEQUENCE</scope>
    <source>
        <strain evidence="2">IoA-00</strain>
    </source>
</reference>
<feature type="region of interest" description="Disordered" evidence="1">
    <location>
        <begin position="18"/>
        <end position="39"/>
    </location>
</feature>
<sequence>MLLEKLIKEGGAFTKNGEIDVNKHSRKKDSRKKQKRLKMEVSTARDSSKFLPKTEPLFRIQKWVYAVRRKDFLPSPISVLCAEHFLPKDFLDGQEYKVLKKLQFKALPSKFEVIPLNFSSKGRKRRLSESHQDETDENMDDIQIIAVQNNIDSIEFINMDHSYAFPSDIVALFHFEVLAKLQDVTSYQEIVRVFRMHAHPV</sequence>